<dbReference type="InterPro" id="IPR029787">
    <property type="entry name" value="Nucleotide_cyclase"/>
</dbReference>
<dbReference type="InterPro" id="IPR001633">
    <property type="entry name" value="EAL_dom"/>
</dbReference>
<feature type="transmembrane region" description="Helical" evidence="1">
    <location>
        <begin position="12"/>
        <end position="32"/>
    </location>
</feature>
<evidence type="ECO:0000259" key="2">
    <source>
        <dbReference type="PROSITE" id="PS50883"/>
    </source>
</evidence>
<keyword evidence="6" id="KW-1185">Reference proteome</keyword>
<dbReference type="Proteomes" id="UP001164472">
    <property type="component" value="Chromosome"/>
</dbReference>
<keyword evidence="1" id="KW-1133">Transmembrane helix</keyword>
<dbReference type="Pfam" id="PF00672">
    <property type="entry name" value="HAMP"/>
    <property type="match status" value="1"/>
</dbReference>
<dbReference type="Pfam" id="PF14827">
    <property type="entry name" value="dCache_3"/>
    <property type="match status" value="1"/>
</dbReference>
<organism evidence="5 6">
    <name type="scientific">Alkalimarinus sediminis</name>
    <dbReference type="NCBI Taxonomy" id="1632866"/>
    <lineage>
        <taxon>Bacteria</taxon>
        <taxon>Pseudomonadati</taxon>
        <taxon>Pseudomonadota</taxon>
        <taxon>Gammaproteobacteria</taxon>
        <taxon>Alteromonadales</taxon>
        <taxon>Alteromonadaceae</taxon>
        <taxon>Alkalimarinus</taxon>
    </lineage>
</organism>
<dbReference type="InterPro" id="IPR050706">
    <property type="entry name" value="Cyclic-di-GMP_PDE-like"/>
</dbReference>
<reference evidence="5" key="1">
    <citation type="submission" date="2022-07" db="EMBL/GenBank/DDBJ databases">
        <title>Alkalimarinus sp. nov., isolated from gut of a Alitta virens.</title>
        <authorList>
            <person name="Yang A.I."/>
            <person name="Shin N.-R."/>
        </authorList>
    </citation>
    <scope>NUCLEOTIDE SEQUENCE</scope>
    <source>
        <strain evidence="5">FA028</strain>
    </source>
</reference>
<dbReference type="KEGG" id="asem:NNL22_14805"/>
<evidence type="ECO:0000313" key="6">
    <source>
        <dbReference type="Proteomes" id="UP001164472"/>
    </source>
</evidence>
<dbReference type="NCBIfam" id="TIGR00254">
    <property type="entry name" value="GGDEF"/>
    <property type="match status" value="1"/>
</dbReference>
<protein>
    <submittedName>
        <fullName evidence="5">EAL domain-containing protein</fullName>
    </submittedName>
</protein>
<dbReference type="PROSITE" id="PS50887">
    <property type="entry name" value="GGDEF"/>
    <property type="match status" value="1"/>
</dbReference>
<dbReference type="InterPro" id="IPR043128">
    <property type="entry name" value="Rev_trsase/Diguanyl_cyclase"/>
</dbReference>
<dbReference type="RefSeq" id="WP_251811121.1">
    <property type="nucleotide sequence ID" value="NZ_CP101527.1"/>
</dbReference>
<dbReference type="PROSITE" id="PS50885">
    <property type="entry name" value="HAMP"/>
    <property type="match status" value="1"/>
</dbReference>
<evidence type="ECO:0000259" key="4">
    <source>
        <dbReference type="PROSITE" id="PS50887"/>
    </source>
</evidence>
<feature type="domain" description="EAL" evidence="2">
    <location>
        <begin position="517"/>
        <end position="772"/>
    </location>
</feature>
<evidence type="ECO:0000256" key="1">
    <source>
        <dbReference type="SAM" id="Phobius"/>
    </source>
</evidence>
<name>A0A9E8HGK2_9ALTE</name>
<keyword evidence="1" id="KW-0812">Transmembrane</keyword>
<sequence>MTSKLTLYKQITLLCVALVFLTAISLLGVSLWNTVSFNEQQINQRITSAENVLKEYLKAKEDLLVTASKVLTADFGFKQAVATRDKGTIESVLQNQGARINASLMILTDTVGQLISSNDDSLVNSADFTFAVNAIKMSTNKTQLAEVNGSLYQLIALPVKAPRTIAYAIIGFKIDQAFVNELKRLTDVDISFYHNDDMIISTLGEGAAGQETDLNKMTTAWLFLERAAYENKRVGINSFQGDNYFSQLSADLSPSYLELDKLLMTIIVLSVLIICFAVISGSFLARSLTRPLNKLTELANAFAQGHYQTQRETIKGSLEVNDVYASFIKMGQKILERENKISYQAEHDALTGLYNRSTLMHVLADYINQSEHKNPNKLLVMGVNIRNFKRINDSLGSDMGDLTLVAVAERINRYSSEREPIVGRLSGVEFFIAIPYDQPNDYEQLIDAFLTELKAPVHVSNLRLNLNFRVGACLYPSQGSNAKELVRRTTIALDATKTEHRSFRLYKEGEDEAHLERLNLVEELREVMAGTTEELFMVYQPKLNLKTQKIEKVESLIRWIKADGTFVSPELFIDLAEQSGLIIKLTHWVLDSVLKQQASWAKSNLHLKVAINISAQDIAHADFIDFLFQKIDRYQVDPNLITLELTERDIMTNEDLVVSRLNQLKRLGIQISVDDYGIGQSSLGKLKQLPIDELKIDKTFILELDQSEKDQQIVSSTIELSHKLGLTVVAEGVENEASLNMLREMNCDHIQGYFLSRPVKSDVLIEWLGAYDA</sequence>
<keyword evidence="1" id="KW-0472">Membrane</keyword>
<feature type="domain" description="GGDEF" evidence="4">
    <location>
        <begin position="376"/>
        <end position="508"/>
    </location>
</feature>
<dbReference type="Pfam" id="PF00563">
    <property type="entry name" value="EAL"/>
    <property type="match status" value="1"/>
</dbReference>
<feature type="transmembrane region" description="Helical" evidence="1">
    <location>
        <begin position="262"/>
        <end position="285"/>
    </location>
</feature>
<accession>A0A9E8HGK2</accession>
<dbReference type="EMBL" id="CP101527">
    <property type="protein sequence ID" value="UZW74278.1"/>
    <property type="molecule type" value="Genomic_DNA"/>
</dbReference>
<dbReference type="GO" id="GO:0071111">
    <property type="term" value="F:cyclic-guanylate-specific phosphodiesterase activity"/>
    <property type="evidence" value="ECO:0007669"/>
    <property type="project" value="InterPro"/>
</dbReference>
<dbReference type="PROSITE" id="PS50883">
    <property type="entry name" value="EAL"/>
    <property type="match status" value="1"/>
</dbReference>
<dbReference type="SUPFAM" id="SSF55073">
    <property type="entry name" value="Nucleotide cyclase"/>
    <property type="match status" value="1"/>
</dbReference>
<dbReference type="AlphaFoldDB" id="A0A9E8HGK2"/>
<dbReference type="InterPro" id="IPR029150">
    <property type="entry name" value="dCache_3"/>
</dbReference>
<evidence type="ECO:0000259" key="3">
    <source>
        <dbReference type="PROSITE" id="PS50885"/>
    </source>
</evidence>
<proteinExistence type="predicted"/>
<dbReference type="InterPro" id="IPR003660">
    <property type="entry name" value="HAMP_dom"/>
</dbReference>
<feature type="domain" description="HAMP" evidence="3">
    <location>
        <begin position="286"/>
        <end position="339"/>
    </location>
</feature>
<dbReference type="SUPFAM" id="SSF141868">
    <property type="entry name" value="EAL domain-like"/>
    <property type="match status" value="1"/>
</dbReference>
<dbReference type="SMART" id="SM00267">
    <property type="entry name" value="GGDEF"/>
    <property type="match status" value="1"/>
</dbReference>
<dbReference type="SMART" id="SM00052">
    <property type="entry name" value="EAL"/>
    <property type="match status" value="1"/>
</dbReference>
<dbReference type="CDD" id="cd01949">
    <property type="entry name" value="GGDEF"/>
    <property type="match status" value="1"/>
</dbReference>
<dbReference type="Gene3D" id="3.30.70.270">
    <property type="match status" value="1"/>
</dbReference>
<dbReference type="InterPro" id="IPR035919">
    <property type="entry name" value="EAL_sf"/>
</dbReference>
<dbReference type="GO" id="GO:0007165">
    <property type="term" value="P:signal transduction"/>
    <property type="evidence" value="ECO:0007669"/>
    <property type="project" value="InterPro"/>
</dbReference>
<dbReference type="Gene3D" id="3.20.20.450">
    <property type="entry name" value="EAL domain"/>
    <property type="match status" value="1"/>
</dbReference>
<gene>
    <name evidence="5" type="ORF">NNL22_14805</name>
</gene>
<dbReference type="Gene3D" id="6.10.340.10">
    <property type="match status" value="1"/>
</dbReference>
<dbReference type="InterPro" id="IPR000160">
    <property type="entry name" value="GGDEF_dom"/>
</dbReference>
<dbReference type="PANTHER" id="PTHR33121:SF71">
    <property type="entry name" value="OXYGEN SENSOR PROTEIN DOSP"/>
    <property type="match status" value="1"/>
</dbReference>
<dbReference type="GO" id="GO:0016020">
    <property type="term" value="C:membrane"/>
    <property type="evidence" value="ECO:0007669"/>
    <property type="project" value="InterPro"/>
</dbReference>
<dbReference type="CDD" id="cd06225">
    <property type="entry name" value="HAMP"/>
    <property type="match status" value="1"/>
</dbReference>
<dbReference type="PANTHER" id="PTHR33121">
    <property type="entry name" value="CYCLIC DI-GMP PHOSPHODIESTERASE PDEF"/>
    <property type="match status" value="1"/>
</dbReference>
<dbReference type="CDD" id="cd01948">
    <property type="entry name" value="EAL"/>
    <property type="match status" value="1"/>
</dbReference>
<evidence type="ECO:0000313" key="5">
    <source>
        <dbReference type="EMBL" id="UZW74278.1"/>
    </source>
</evidence>
<dbReference type="Pfam" id="PF00990">
    <property type="entry name" value="GGDEF"/>
    <property type="match status" value="1"/>
</dbReference>